<dbReference type="PANTHER" id="PTHR23507">
    <property type="entry name" value="ZGC:174356"/>
    <property type="match status" value="1"/>
</dbReference>
<dbReference type="InterPro" id="IPR011701">
    <property type="entry name" value="MFS"/>
</dbReference>
<feature type="transmembrane region" description="Helical" evidence="6">
    <location>
        <begin position="101"/>
        <end position="119"/>
    </location>
</feature>
<accession>A0A7S3L2Q4</accession>
<feature type="domain" description="Major facilitator superfamily (MFS) profile" evidence="7">
    <location>
        <begin position="28"/>
        <end position="483"/>
    </location>
</feature>
<evidence type="ECO:0000256" key="1">
    <source>
        <dbReference type="ARBA" id="ARBA00004141"/>
    </source>
</evidence>
<dbReference type="Gene3D" id="1.20.1250.20">
    <property type="entry name" value="MFS general substrate transporter like domains"/>
    <property type="match status" value="1"/>
</dbReference>
<keyword evidence="3 6" id="KW-1133">Transmembrane helix</keyword>
<feature type="transmembrane region" description="Helical" evidence="6">
    <location>
        <begin position="389"/>
        <end position="411"/>
    </location>
</feature>
<dbReference type="EMBL" id="HBIM01008205">
    <property type="protein sequence ID" value="CAE0409280.1"/>
    <property type="molecule type" value="Transcribed_RNA"/>
</dbReference>
<dbReference type="AlphaFoldDB" id="A0A7S3L2Q4"/>
<dbReference type="PROSITE" id="PS50850">
    <property type="entry name" value="MFS"/>
    <property type="match status" value="1"/>
</dbReference>
<gene>
    <name evidence="8" type="ORF">ACOF00016_LOCUS6964</name>
</gene>
<dbReference type="InterPro" id="IPR036259">
    <property type="entry name" value="MFS_trans_sf"/>
</dbReference>
<sequence>MMKMLREAAADYGRFFVSFFGTPGAPQILLVSIFFSLGLGSIYGIVPQVAGDRYARLHHGYKGPACSSLLRQDDDQLLQEILDPAAVLCQLGSDDARNAAAWANVGLSLFSLFLTPVVASISDVRGRKRMILASIMCNGLPPLLFLCMVKIPTFHPLWYYATSTLYGAVDFLTMAFAALADVIPPDDDRAPAYGLLLAAFYGGYALAPSIPLLFASSSQKNEQVAMFSVITMFTGFLVTALLLPETLSPENQKQATIEQAAVRQAEQDSPTTIGWARWIFQTATSPLREISILGSSLSLGLIAAGAFFEEMVFASDDTLVIYYLESQLNVKDSDIASMYFVMGIMGIILQGFVLQPLVRAVGEKGLLVLSFATGVLYNVLYRISKSKKVVYVSLILSQVTGLNSSIVSSVASKTVPANQQGRVQGALCALDSIGYAAGSITVQFVYEKTKDIAWLGPGFMFVFTASLYAIGTVLVTLMPVKMPYELLELEEDEPVEPSETRQEVQKVDKPVDQSETRQKVQEEEDEDEDEAVEPSETRQKVQEDEDEAVEPSETRQKIQEEEDEAVDPSETRQK</sequence>
<feature type="transmembrane region" description="Helical" evidence="6">
    <location>
        <begin position="452"/>
        <end position="477"/>
    </location>
</feature>
<name>A0A7S3L2Q4_9STRA</name>
<evidence type="ECO:0000259" key="7">
    <source>
        <dbReference type="PROSITE" id="PS50850"/>
    </source>
</evidence>
<dbReference type="GO" id="GO:0022857">
    <property type="term" value="F:transmembrane transporter activity"/>
    <property type="evidence" value="ECO:0007669"/>
    <property type="project" value="InterPro"/>
</dbReference>
<feature type="transmembrane region" description="Helical" evidence="6">
    <location>
        <begin position="131"/>
        <end position="151"/>
    </location>
</feature>
<protein>
    <recommendedName>
        <fullName evidence="7">Major facilitator superfamily (MFS) profile domain-containing protein</fullName>
    </recommendedName>
</protein>
<feature type="transmembrane region" description="Helical" evidence="6">
    <location>
        <begin position="290"/>
        <end position="308"/>
    </location>
</feature>
<evidence type="ECO:0000313" key="8">
    <source>
        <dbReference type="EMBL" id="CAE0409280.1"/>
    </source>
</evidence>
<keyword evidence="2 6" id="KW-0812">Transmembrane</keyword>
<dbReference type="GO" id="GO:0016020">
    <property type="term" value="C:membrane"/>
    <property type="evidence" value="ECO:0007669"/>
    <property type="project" value="UniProtKB-SubCell"/>
</dbReference>
<feature type="transmembrane region" description="Helical" evidence="6">
    <location>
        <begin position="335"/>
        <end position="354"/>
    </location>
</feature>
<proteinExistence type="predicted"/>
<feature type="transmembrane region" description="Helical" evidence="6">
    <location>
        <begin position="224"/>
        <end position="243"/>
    </location>
</feature>
<organism evidence="8">
    <name type="scientific">Amphora coffeiformis</name>
    <dbReference type="NCBI Taxonomy" id="265554"/>
    <lineage>
        <taxon>Eukaryota</taxon>
        <taxon>Sar</taxon>
        <taxon>Stramenopiles</taxon>
        <taxon>Ochrophyta</taxon>
        <taxon>Bacillariophyta</taxon>
        <taxon>Bacillariophyceae</taxon>
        <taxon>Bacillariophycidae</taxon>
        <taxon>Thalassiophysales</taxon>
        <taxon>Catenulaceae</taxon>
        <taxon>Amphora</taxon>
    </lineage>
</organism>
<dbReference type="PANTHER" id="PTHR23507:SF1">
    <property type="entry name" value="FI18259P1-RELATED"/>
    <property type="match status" value="1"/>
</dbReference>
<feature type="transmembrane region" description="Helical" evidence="6">
    <location>
        <begin position="366"/>
        <end position="383"/>
    </location>
</feature>
<evidence type="ECO:0000256" key="4">
    <source>
        <dbReference type="ARBA" id="ARBA00023136"/>
    </source>
</evidence>
<feature type="transmembrane region" description="Helical" evidence="6">
    <location>
        <begin position="157"/>
        <end position="180"/>
    </location>
</feature>
<dbReference type="SUPFAM" id="SSF103473">
    <property type="entry name" value="MFS general substrate transporter"/>
    <property type="match status" value="1"/>
</dbReference>
<feature type="region of interest" description="Disordered" evidence="5">
    <location>
        <begin position="491"/>
        <end position="574"/>
    </location>
</feature>
<keyword evidence="4 6" id="KW-0472">Membrane</keyword>
<dbReference type="InterPro" id="IPR020846">
    <property type="entry name" value="MFS_dom"/>
</dbReference>
<evidence type="ECO:0000256" key="2">
    <source>
        <dbReference type="ARBA" id="ARBA00022692"/>
    </source>
</evidence>
<evidence type="ECO:0000256" key="5">
    <source>
        <dbReference type="SAM" id="MobiDB-lite"/>
    </source>
</evidence>
<feature type="transmembrane region" description="Helical" evidence="6">
    <location>
        <begin position="192"/>
        <end position="212"/>
    </location>
</feature>
<reference evidence="8" key="1">
    <citation type="submission" date="2021-01" db="EMBL/GenBank/DDBJ databases">
        <authorList>
            <person name="Corre E."/>
            <person name="Pelletier E."/>
            <person name="Niang G."/>
            <person name="Scheremetjew M."/>
            <person name="Finn R."/>
            <person name="Kale V."/>
            <person name="Holt S."/>
            <person name="Cochrane G."/>
            <person name="Meng A."/>
            <person name="Brown T."/>
            <person name="Cohen L."/>
        </authorList>
    </citation>
    <scope>NUCLEOTIDE SEQUENCE</scope>
    <source>
        <strain evidence="8">CCMP127</strain>
    </source>
</reference>
<evidence type="ECO:0000256" key="3">
    <source>
        <dbReference type="ARBA" id="ARBA00022989"/>
    </source>
</evidence>
<dbReference type="Pfam" id="PF07690">
    <property type="entry name" value="MFS_1"/>
    <property type="match status" value="1"/>
</dbReference>
<evidence type="ECO:0000256" key="6">
    <source>
        <dbReference type="SAM" id="Phobius"/>
    </source>
</evidence>
<feature type="transmembrane region" description="Helical" evidence="6">
    <location>
        <begin position="12"/>
        <end position="37"/>
    </location>
</feature>
<feature type="compositionally biased region" description="Acidic residues" evidence="5">
    <location>
        <begin position="522"/>
        <end position="533"/>
    </location>
</feature>
<feature type="transmembrane region" description="Helical" evidence="6">
    <location>
        <begin position="423"/>
        <end position="446"/>
    </location>
</feature>
<feature type="compositionally biased region" description="Basic and acidic residues" evidence="5">
    <location>
        <begin position="498"/>
        <end position="521"/>
    </location>
</feature>
<comment type="subcellular location">
    <subcellularLocation>
        <location evidence="1">Membrane</location>
        <topology evidence="1">Multi-pass membrane protein</topology>
    </subcellularLocation>
</comment>